<accession>A0ABU6PR71</accession>
<gene>
    <name evidence="2" type="ORF">P9847_08590</name>
</gene>
<reference evidence="2 3" key="1">
    <citation type="submission" date="2023-03" db="EMBL/GenBank/DDBJ databases">
        <title>Bacillus Genome Sequencing.</title>
        <authorList>
            <person name="Dunlap C."/>
        </authorList>
    </citation>
    <scope>NUCLEOTIDE SEQUENCE [LARGE SCALE GENOMIC DNA]</scope>
    <source>
        <strain evidence="2 3">NRS-52</strain>
    </source>
</reference>
<dbReference type="Proteomes" id="UP001343257">
    <property type="component" value="Unassembled WGS sequence"/>
</dbReference>
<proteinExistence type="predicted"/>
<comment type="caution">
    <text evidence="2">The sequence shown here is derived from an EMBL/GenBank/DDBJ whole genome shotgun (WGS) entry which is preliminary data.</text>
</comment>
<sequence>MIKLLDEEQPAMETVLNMIIIRNNMLLFKGVLHLFFFFSAEGFQAAFQNSKAQPSNGSLAGLRKMACDVRILFHSITNPKFRIYVWGFYPVSSGFEKSLFTNRTRRVIMSSTNRSKYLDRIIYVDRIAKIDQIKNIETELSSMEKDENQAIEISVEQAKLLGSAQRVKIIGALVDTAKTSKQVADEVGESPGSTHYHIQKLYNGGLIDLVETRTVGGIVEKYYKSKAKWFNTQGTQLIDPVLAEDFNAASRTKMSLRLNLSPEEHEHMTAEFKALLEKWVGITSESRAKNTQEYAIGINVISTKSSK</sequence>
<dbReference type="InterPro" id="IPR036388">
    <property type="entry name" value="WH-like_DNA-bd_sf"/>
</dbReference>
<evidence type="ECO:0000313" key="3">
    <source>
        <dbReference type="Proteomes" id="UP001343257"/>
    </source>
</evidence>
<organism evidence="2 3">
    <name type="scientific">Paenibacillus chibensis</name>
    <dbReference type="NCBI Taxonomy" id="59846"/>
    <lineage>
        <taxon>Bacteria</taxon>
        <taxon>Bacillati</taxon>
        <taxon>Bacillota</taxon>
        <taxon>Bacilli</taxon>
        <taxon>Bacillales</taxon>
        <taxon>Paenibacillaceae</taxon>
        <taxon>Paenibacillus</taxon>
    </lineage>
</organism>
<evidence type="ECO:0000313" key="2">
    <source>
        <dbReference type="EMBL" id="MED5017365.1"/>
    </source>
</evidence>
<name>A0ABU6PR71_9BACL</name>
<dbReference type="InterPro" id="IPR011991">
    <property type="entry name" value="ArsR-like_HTH"/>
</dbReference>
<dbReference type="CDD" id="cd00090">
    <property type="entry name" value="HTH_ARSR"/>
    <property type="match status" value="1"/>
</dbReference>
<dbReference type="InterPro" id="IPR036390">
    <property type="entry name" value="WH_DNA-bd_sf"/>
</dbReference>
<dbReference type="SUPFAM" id="SSF46785">
    <property type="entry name" value="Winged helix' DNA-binding domain"/>
    <property type="match status" value="1"/>
</dbReference>
<dbReference type="Gene3D" id="1.10.10.10">
    <property type="entry name" value="Winged helix-like DNA-binding domain superfamily/Winged helix DNA-binding domain"/>
    <property type="match status" value="1"/>
</dbReference>
<evidence type="ECO:0000256" key="1">
    <source>
        <dbReference type="ARBA" id="ARBA00023125"/>
    </source>
</evidence>
<protein>
    <submittedName>
        <fullName evidence="2">Winged helix-turn-helix domain-containing protein</fullName>
    </submittedName>
</protein>
<dbReference type="EMBL" id="JARTLD010000023">
    <property type="protein sequence ID" value="MED5017365.1"/>
    <property type="molecule type" value="Genomic_DNA"/>
</dbReference>
<keyword evidence="3" id="KW-1185">Reference proteome</keyword>
<keyword evidence="1" id="KW-0238">DNA-binding</keyword>
<dbReference type="RefSeq" id="WP_328277008.1">
    <property type="nucleotide sequence ID" value="NZ_JARTLD010000023.1"/>
</dbReference>